<feature type="region of interest" description="Disordered" evidence="1">
    <location>
        <begin position="461"/>
        <end position="488"/>
    </location>
</feature>
<dbReference type="AlphaFoldDB" id="A0A8J7GFI3"/>
<keyword evidence="2" id="KW-1133">Transmembrane helix</keyword>
<proteinExistence type="predicted"/>
<feature type="transmembrane region" description="Helical" evidence="2">
    <location>
        <begin position="250"/>
        <end position="268"/>
    </location>
</feature>
<dbReference type="EMBL" id="JADOUF010000001">
    <property type="protein sequence ID" value="MBG6139743.1"/>
    <property type="molecule type" value="Genomic_DNA"/>
</dbReference>
<feature type="transmembrane region" description="Helical" evidence="2">
    <location>
        <begin position="221"/>
        <end position="238"/>
    </location>
</feature>
<feature type="transmembrane region" description="Helical" evidence="2">
    <location>
        <begin position="319"/>
        <end position="338"/>
    </location>
</feature>
<protein>
    <recommendedName>
        <fullName evidence="5">DUF2142 domain-containing protein</fullName>
    </recommendedName>
</protein>
<evidence type="ECO:0008006" key="5">
    <source>
        <dbReference type="Google" id="ProtNLM"/>
    </source>
</evidence>
<keyword evidence="2" id="KW-0812">Transmembrane</keyword>
<organism evidence="3 4">
    <name type="scientific">Longispora fulva</name>
    <dbReference type="NCBI Taxonomy" id="619741"/>
    <lineage>
        <taxon>Bacteria</taxon>
        <taxon>Bacillati</taxon>
        <taxon>Actinomycetota</taxon>
        <taxon>Actinomycetes</taxon>
        <taxon>Micromonosporales</taxon>
        <taxon>Micromonosporaceae</taxon>
        <taxon>Longispora</taxon>
    </lineage>
</organism>
<feature type="transmembrane region" description="Helical" evidence="2">
    <location>
        <begin position="345"/>
        <end position="365"/>
    </location>
</feature>
<comment type="caution">
    <text evidence="3">The sequence shown here is derived from an EMBL/GenBank/DDBJ whole genome shotgun (WGS) entry which is preliminary data.</text>
</comment>
<feature type="transmembrane region" description="Helical" evidence="2">
    <location>
        <begin position="123"/>
        <end position="145"/>
    </location>
</feature>
<sequence>MRRVWLLAFIGYLLLGAGWALGVPVNGTYDEVQHIPRAYGVVTGQVYAQGYYFDGPASLLPGDLTCFEKEKLAAGCQTPAPAAGTPEGDRTVRWPSAAARYSPLYYGLVGAPLAISPDLSGIIGARVLSALLSALLLAAAVAVAYGLRNRMLVGAVLLVSTPMAMNLNGSVNPNGMEISAAILAWVALLALVRNEGNERRHLVAFAVGGALLLTLRHMGPVLLAIVVLAALVFARRGRIRALLRRADTRWALGAIVAAGLLGLGWILTSAVNDIPEIPGRAVHISFAKTVEEIVRIRTPFYLNQVVGQFSYGELTMPGWVILGWYALVAGFAVPAWLFAGRSYRIAVLGTALASYGTLVALELWFVPKLGWYSHGRYAMPAGVGIVLLAAFVRGFDDDFARKFVRLVVVVTGGLHVYALAEVTLRYRDQVTSMPAPAYALSAGLAGVALLGVMGWNFRSTQPPLTRHDPDTPNNVGRSSEDEAGAVAH</sequence>
<evidence type="ECO:0000313" key="4">
    <source>
        <dbReference type="Proteomes" id="UP000622552"/>
    </source>
</evidence>
<feature type="transmembrane region" description="Helical" evidence="2">
    <location>
        <begin position="377"/>
        <end position="396"/>
    </location>
</feature>
<feature type="transmembrane region" description="Helical" evidence="2">
    <location>
        <begin position="175"/>
        <end position="192"/>
    </location>
</feature>
<evidence type="ECO:0000256" key="2">
    <source>
        <dbReference type="SAM" id="Phobius"/>
    </source>
</evidence>
<feature type="transmembrane region" description="Helical" evidence="2">
    <location>
        <begin position="435"/>
        <end position="457"/>
    </location>
</feature>
<dbReference type="Pfam" id="PF09913">
    <property type="entry name" value="DUF2142"/>
    <property type="match status" value="1"/>
</dbReference>
<dbReference type="InterPro" id="IPR018674">
    <property type="entry name" value="DUF2142_membrane"/>
</dbReference>
<gene>
    <name evidence="3" type="ORF">IW245_005937</name>
</gene>
<keyword evidence="2" id="KW-0472">Membrane</keyword>
<dbReference type="RefSeq" id="WP_197006362.1">
    <property type="nucleotide sequence ID" value="NZ_BONS01000006.1"/>
</dbReference>
<evidence type="ECO:0000313" key="3">
    <source>
        <dbReference type="EMBL" id="MBG6139743.1"/>
    </source>
</evidence>
<reference evidence="3" key="1">
    <citation type="submission" date="2020-11" db="EMBL/GenBank/DDBJ databases">
        <title>Sequencing the genomes of 1000 actinobacteria strains.</title>
        <authorList>
            <person name="Klenk H.-P."/>
        </authorList>
    </citation>
    <scope>NUCLEOTIDE SEQUENCE</scope>
    <source>
        <strain evidence="3">DSM 45356</strain>
    </source>
</reference>
<name>A0A8J7GFI3_9ACTN</name>
<dbReference type="Proteomes" id="UP000622552">
    <property type="component" value="Unassembled WGS sequence"/>
</dbReference>
<evidence type="ECO:0000256" key="1">
    <source>
        <dbReference type="SAM" id="MobiDB-lite"/>
    </source>
</evidence>
<keyword evidence="4" id="KW-1185">Reference proteome</keyword>
<accession>A0A8J7GFI3</accession>
<feature type="transmembrane region" description="Helical" evidence="2">
    <location>
        <begin position="403"/>
        <end position="420"/>
    </location>
</feature>